<keyword evidence="1" id="KW-0472">Membrane</keyword>
<gene>
    <name evidence="2" type="ORF">TRFO_03049</name>
</gene>
<evidence type="ECO:0000313" key="2">
    <source>
        <dbReference type="EMBL" id="OHT14768.1"/>
    </source>
</evidence>
<comment type="caution">
    <text evidence="2">The sequence shown here is derived from an EMBL/GenBank/DDBJ whole genome shotgun (WGS) entry which is preliminary data.</text>
</comment>
<name>A0A1J4KV47_9EUKA</name>
<dbReference type="RefSeq" id="XP_068367904.1">
    <property type="nucleotide sequence ID" value="XM_068491066.1"/>
</dbReference>
<reference evidence="2" key="1">
    <citation type="submission" date="2016-10" db="EMBL/GenBank/DDBJ databases">
        <authorList>
            <person name="Benchimol M."/>
            <person name="Almeida L.G."/>
            <person name="Vasconcelos A.T."/>
            <person name="Perreira-Neves A."/>
            <person name="Rosa I.A."/>
            <person name="Tasca T."/>
            <person name="Bogo M.R."/>
            <person name="de Souza W."/>
        </authorList>
    </citation>
    <scope>NUCLEOTIDE SEQUENCE [LARGE SCALE GENOMIC DNA]</scope>
    <source>
        <strain evidence="2">K</strain>
    </source>
</reference>
<keyword evidence="1" id="KW-0812">Transmembrane</keyword>
<keyword evidence="3" id="KW-1185">Reference proteome</keyword>
<accession>A0A1J4KV47</accession>
<keyword evidence="1" id="KW-1133">Transmembrane helix</keyword>
<dbReference type="GeneID" id="94825770"/>
<dbReference type="AlphaFoldDB" id="A0A1J4KV47"/>
<protein>
    <submittedName>
        <fullName evidence="2">Uncharacterized protein</fullName>
    </submittedName>
</protein>
<dbReference type="Proteomes" id="UP000179807">
    <property type="component" value="Unassembled WGS sequence"/>
</dbReference>
<sequence length="141" mass="16879">MNQEKKVLCIKKIEIHYSKPTLFHGPQIERVNFHSLKAYFDIKNQSVPDFLDDFQKILDMTYIPYWSFLLLVIFSLGLLTWTVIQWQDIKTVKAAKRLTQKVQKWNDKLKNEDDKFFWKFEIPLPSKDGVLLHACYMIHES</sequence>
<feature type="transmembrane region" description="Helical" evidence="1">
    <location>
        <begin position="63"/>
        <end position="84"/>
    </location>
</feature>
<evidence type="ECO:0000313" key="3">
    <source>
        <dbReference type="Proteomes" id="UP000179807"/>
    </source>
</evidence>
<dbReference type="VEuPathDB" id="TrichDB:TRFO_03049"/>
<proteinExistence type="predicted"/>
<dbReference type="EMBL" id="MLAK01000325">
    <property type="protein sequence ID" value="OHT14768.1"/>
    <property type="molecule type" value="Genomic_DNA"/>
</dbReference>
<organism evidence="2 3">
    <name type="scientific">Tritrichomonas foetus</name>
    <dbReference type="NCBI Taxonomy" id="1144522"/>
    <lineage>
        <taxon>Eukaryota</taxon>
        <taxon>Metamonada</taxon>
        <taxon>Parabasalia</taxon>
        <taxon>Tritrichomonadida</taxon>
        <taxon>Tritrichomonadidae</taxon>
        <taxon>Tritrichomonas</taxon>
    </lineage>
</organism>
<evidence type="ECO:0000256" key="1">
    <source>
        <dbReference type="SAM" id="Phobius"/>
    </source>
</evidence>